<dbReference type="Proteomes" id="UP000501452">
    <property type="component" value="Chromosome"/>
</dbReference>
<evidence type="ECO:0000313" key="4">
    <source>
        <dbReference type="Proteomes" id="UP000501452"/>
    </source>
</evidence>
<feature type="domain" description="M23ase beta-sheet core" evidence="2">
    <location>
        <begin position="172"/>
        <end position="279"/>
    </location>
</feature>
<dbReference type="InterPro" id="IPR016047">
    <property type="entry name" value="M23ase_b-sheet_dom"/>
</dbReference>
<sequence>MPRFGWMRLAYLFLILTILVALARFGDPDAEARSLSARTPDAPKAPTVQENPEAPRLTEEVVSSLEDIRGSTGRPNVGPDITEPRLPAARIPHGSEPSARDEQKPEVEETQASATEPPVFYRPSVPDAGPDSGPVCGNVGGAPKDGRIVFPLEKRFYYSYDDTWGAPRAQGGHEGTDLMTPPGVPEYAITDGTVVPVAGSDADGWNTLGGHTVMVRADYSIGPIRQGDLFYYAHLERESALPIGARVQAGQVVGYAGDTGQGPPVTRGLFPPHLHLGWYDGTGDRQEADSGAMNPYPLLEWIKSNGGAVTGDSDARFCEAPSPTPPPPSNPGISPDLDTGSNDPKPSPAQKDARQENPKPAAKPDRQNRPEKQPRKDPTTAPAKPQHTNRPDDTKPTKPDQPKPNPVKPEPPTQPGPSHEQYAAAGATLKPHP</sequence>
<dbReference type="SUPFAM" id="SSF51261">
    <property type="entry name" value="Duplicated hybrid motif"/>
    <property type="match status" value="1"/>
</dbReference>
<name>A0A6G8Q741_9ACTN</name>
<dbReference type="InterPro" id="IPR011055">
    <property type="entry name" value="Dup_hybrid_motif"/>
</dbReference>
<dbReference type="CDD" id="cd12797">
    <property type="entry name" value="M23_peptidase"/>
    <property type="match status" value="1"/>
</dbReference>
<dbReference type="PANTHER" id="PTHR21666">
    <property type="entry name" value="PEPTIDASE-RELATED"/>
    <property type="match status" value="1"/>
</dbReference>
<feature type="compositionally biased region" description="Pro residues" evidence="1">
    <location>
        <begin position="402"/>
        <end position="415"/>
    </location>
</feature>
<dbReference type="EMBL" id="CP045119">
    <property type="protein sequence ID" value="QIN82304.1"/>
    <property type="molecule type" value="Genomic_DNA"/>
</dbReference>
<keyword evidence="4" id="KW-1185">Reference proteome</keyword>
<reference evidence="3 4" key="1">
    <citation type="submission" date="2019-10" db="EMBL/GenBank/DDBJ databases">
        <title>Rubrobacter sp nov SCSIO 52090 isolated from a deep-sea sediment in the South China Sea.</title>
        <authorList>
            <person name="Chen R.W."/>
        </authorList>
    </citation>
    <scope>NUCLEOTIDE SEQUENCE [LARGE SCALE GENOMIC DNA]</scope>
    <source>
        <strain evidence="3 4">SCSIO 52909</strain>
    </source>
</reference>
<accession>A0A6G8Q741</accession>
<dbReference type="KEGG" id="rub:GBA63_06290"/>
<dbReference type="Gene3D" id="2.70.70.10">
    <property type="entry name" value="Glucose Permease (Domain IIA)"/>
    <property type="match status" value="1"/>
</dbReference>
<protein>
    <submittedName>
        <fullName evidence="3">Peptidoglycan DD-metalloendopeptidase family protein</fullName>
    </submittedName>
</protein>
<dbReference type="Pfam" id="PF01551">
    <property type="entry name" value="Peptidase_M23"/>
    <property type="match status" value="1"/>
</dbReference>
<feature type="compositionally biased region" description="Basic and acidic residues" evidence="1">
    <location>
        <begin position="389"/>
        <end position="401"/>
    </location>
</feature>
<feature type="region of interest" description="Disordered" evidence="1">
    <location>
        <begin position="33"/>
        <end position="140"/>
    </location>
</feature>
<dbReference type="InterPro" id="IPR050570">
    <property type="entry name" value="Cell_wall_metabolism_enzyme"/>
</dbReference>
<evidence type="ECO:0000259" key="2">
    <source>
        <dbReference type="Pfam" id="PF01551"/>
    </source>
</evidence>
<feature type="compositionally biased region" description="Basic and acidic residues" evidence="1">
    <location>
        <begin position="351"/>
        <end position="378"/>
    </location>
</feature>
<dbReference type="AlphaFoldDB" id="A0A6G8Q741"/>
<evidence type="ECO:0000256" key="1">
    <source>
        <dbReference type="SAM" id="MobiDB-lite"/>
    </source>
</evidence>
<organism evidence="3 4">
    <name type="scientific">Rubrobacter tropicus</name>
    <dbReference type="NCBI Taxonomy" id="2653851"/>
    <lineage>
        <taxon>Bacteria</taxon>
        <taxon>Bacillati</taxon>
        <taxon>Actinomycetota</taxon>
        <taxon>Rubrobacteria</taxon>
        <taxon>Rubrobacterales</taxon>
        <taxon>Rubrobacteraceae</taxon>
        <taxon>Rubrobacter</taxon>
    </lineage>
</organism>
<proteinExistence type="predicted"/>
<gene>
    <name evidence="3" type="ORF">GBA63_06290</name>
</gene>
<feature type="region of interest" description="Disordered" evidence="1">
    <location>
        <begin position="310"/>
        <end position="433"/>
    </location>
</feature>
<dbReference type="GO" id="GO:0004222">
    <property type="term" value="F:metalloendopeptidase activity"/>
    <property type="evidence" value="ECO:0007669"/>
    <property type="project" value="TreeGrafter"/>
</dbReference>
<feature type="compositionally biased region" description="Basic and acidic residues" evidence="1">
    <location>
        <begin position="98"/>
        <end position="107"/>
    </location>
</feature>
<evidence type="ECO:0000313" key="3">
    <source>
        <dbReference type="EMBL" id="QIN82304.1"/>
    </source>
</evidence>
<dbReference type="PANTHER" id="PTHR21666:SF268">
    <property type="entry name" value="PEPTIDASE M23 DOMAIN-CONTAINING PROTEIN"/>
    <property type="match status" value="1"/>
</dbReference>
<dbReference type="RefSeq" id="WP_166174514.1">
    <property type="nucleotide sequence ID" value="NZ_CP045119.1"/>
</dbReference>